<dbReference type="Pfam" id="PF03061">
    <property type="entry name" value="4HBT"/>
    <property type="match status" value="1"/>
</dbReference>
<organism evidence="3 4">
    <name type="scientific">Cryphonectria parasitica (strain ATCC 38755 / EP155)</name>
    <dbReference type="NCBI Taxonomy" id="660469"/>
    <lineage>
        <taxon>Eukaryota</taxon>
        <taxon>Fungi</taxon>
        <taxon>Dikarya</taxon>
        <taxon>Ascomycota</taxon>
        <taxon>Pezizomycotina</taxon>
        <taxon>Sordariomycetes</taxon>
        <taxon>Sordariomycetidae</taxon>
        <taxon>Diaporthales</taxon>
        <taxon>Cryphonectriaceae</taxon>
        <taxon>Cryphonectria-Endothia species complex</taxon>
        <taxon>Cryphonectria</taxon>
    </lineage>
</organism>
<dbReference type="RefSeq" id="XP_040777433.1">
    <property type="nucleotide sequence ID" value="XM_040920500.1"/>
</dbReference>
<protein>
    <recommendedName>
        <fullName evidence="2">Thioesterase domain-containing protein</fullName>
    </recommendedName>
</protein>
<proteinExistence type="inferred from homology"/>
<dbReference type="PANTHER" id="PTHR21660:SF9">
    <property type="entry name" value="THIOESTERASE DOMAIN-CONTAINING PROTEIN"/>
    <property type="match status" value="1"/>
</dbReference>
<dbReference type="SUPFAM" id="SSF54637">
    <property type="entry name" value="Thioesterase/thiol ester dehydrase-isomerase"/>
    <property type="match status" value="1"/>
</dbReference>
<dbReference type="InterPro" id="IPR039298">
    <property type="entry name" value="ACOT13"/>
</dbReference>
<dbReference type="InterPro" id="IPR029069">
    <property type="entry name" value="HotDog_dom_sf"/>
</dbReference>
<dbReference type="EMBL" id="MU032347">
    <property type="protein sequence ID" value="KAF3766472.1"/>
    <property type="molecule type" value="Genomic_DNA"/>
</dbReference>
<dbReference type="OrthoDB" id="2831072at2759"/>
<evidence type="ECO:0000313" key="3">
    <source>
        <dbReference type="EMBL" id="KAF3766472.1"/>
    </source>
</evidence>
<dbReference type="Proteomes" id="UP000803844">
    <property type="component" value="Unassembled WGS sequence"/>
</dbReference>
<evidence type="ECO:0000259" key="2">
    <source>
        <dbReference type="Pfam" id="PF03061"/>
    </source>
</evidence>
<evidence type="ECO:0000313" key="4">
    <source>
        <dbReference type="Proteomes" id="UP000803844"/>
    </source>
</evidence>
<name>A0A9P5CQH9_CRYP1</name>
<keyword evidence="4" id="KW-1185">Reference proteome</keyword>
<dbReference type="Gene3D" id="3.10.129.10">
    <property type="entry name" value="Hotdog Thioesterase"/>
    <property type="match status" value="1"/>
</dbReference>
<comment type="caution">
    <text evidence="3">The sequence shown here is derived from an EMBL/GenBank/DDBJ whole genome shotgun (WGS) entry which is preliminary data.</text>
</comment>
<dbReference type="CDD" id="cd03443">
    <property type="entry name" value="PaaI_thioesterase"/>
    <property type="match status" value="1"/>
</dbReference>
<reference evidence="3" key="1">
    <citation type="journal article" date="2020" name="Phytopathology">
        <title>Genome sequence of the chestnut blight fungus Cryphonectria parasitica EP155: A fundamental resource for an archetypical invasive plant pathogen.</title>
        <authorList>
            <person name="Crouch J.A."/>
            <person name="Dawe A."/>
            <person name="Aerts A."/>
            <person name="Barry K."/>
            <person name="Churchill A.C.L."/>
            <person name="Grimwood J."/>
            <person name="Hillman B."/>
            <person name="Milgroom M.G."/>
            <person name="Pangilinan J."/>
            <person name="Smith M."/>
            <person name="Salamov A."/>
            <person name="Schmutz J."/>
            <person name="Yadav J."/>
            <person name="Grigoriev I.V."/>
            <person name="Nuss D."/>
        </authorList>
    </citation>
    <scope>NUCLEOTIDE SEQUENCE</scope>
    <source>
        <strain evidence="3">EP155</strain>
    </source>
</reference>
<accession>A0A9P5CQH9</accession>
<dbReference type="InterPro" id="IPR006683">
    <property type="entry name" value="Thioestr_dom"/>
</dbReference>
<feature type="domain" description="Thioesterase" evidence="2">
    <location>
        <begin position="106"/>
        <end position="186"/>
    </location>
</feature>
<dbReference type="GO" id="GO:0047617">
    <property type="term" value="F:fatty acyl-CoA hydrolase activity"/>
    <property type="evidence" value="ECO:0007669"/>
    <property type="project" value="InterPro"/>
</dbReference>
<sequence length="229" mass="24848">MPRPGDAPTLSREENRRKAMAGVQAIFDRYHLVQAIKGPAFDNATMRNATILDASIGPPYDVPPPPLPSPGVSGTDGALLPPLPNTGIVSSCTSRIFIGPEFSNYNGVMHGGAAGVIFDMLTTIALGPVARPGFWAFLGGVTRTLNLSYLKAIPINTSVVVHAYAYQVGRQTAYIKGWMTSEDGKTTYAVCDHHKIHVPPIKDHMKLKVPWDDLWDEDGKEKKTLKAKI</sequence>
<gene>
    <name evidence="3" type="ORF">M406DRAFT_330286</name>
</gene>
<comment type="similarity">
    <text evidence="1">Belongs to the thioesterase PaaI family.</text>
</comment>
<evidence type="ECO:0000256" key="1">
    <source>
        <dbReference type="ARBA" id="ARBA00008324"/>
    </source>
</evidence>
<dbReference type="PANTHER" id="PTHR21660">
    <property type="entry name" value="THIOESTERASE SUPERFAMILY MEMBER-RELATED"/>
    <property type="match status" value="1"/>
</dbReference>
<dbReference type="GeneID" id="63837629"/>
<dbReference type="AlphaFoldDB" id="A0A9P5CQH9"/>